<dbReference type="Proteomes" id="UP001456513">
    <property type="component" value="Unassembled WGS sequence"/>
</dbReference>
<evidence type="ECO:0000256" key="10">
    <source>
        <dbReference type="SAM" id="Phobius"/>
    </source>
</evidence>
<dbReference type="InterPro" id="IPR041714">
    <property type="entry name" value="VKOR_Actinobacteria"/>
</dbReference>
<protein>
    <submittedName>
        <fullName evidence="12">Vitamin K epoxide reductase family protein</fullName>
    </submittedName>
</protein>
<dbReference type="InterPro" id="IPR038354">
    <property type="entry name" value="VKOR_sf"/>
</dbReference>
<dbReference type="Gene3D" id="1.20.1440.130">
    <property type="entry name" value="VKOR domain"/>
    <property type="match status" value="1"/>
</dbReference>
<feature type="transmembrane region" description="Helical" evidence="10">
    <location>
        <begin position="72"/>
        <end position="90"/>
    </location>
</feature>
<keyword evidence="9" id="KW-0676">Redox-active center</keyword>
<evidence type="ECO:0000259" key="11">
    <source>
        <dbReference type="SMART" id="SM00756"/>
    </source>
</evidence>
<evidence type="ECO:0000256" key="7">
    <source>
        <dbReference type="ARBA" id="ARBA00023136"/>
    </source>
</evidence>
<keyword evidence="13" id="KW-1185">Reference proteome</keyword>
<evidence type="ECO:0000256" key="2">
    <source>
        <dbReference type="ARBA" id="ARBA00006214"/>
    </source>
</evidence>
<feature type="transmembrane region" description="Helical" evidence="10">
    <location>
        <begin position="174"/>
        <end position="192"/>
    </location>
</feature>
<sequence length="200" mass="21683">MRTRAGAAVVGPAAFTVLSALGLLAALTLTIERFKLLEDASYVPSCSLNPVLSCGSVMVTKQAALFGFPNPILGIVAFSIALVAGVLTLGRVELPHWFWLGLSAGLLLGEVFVHWLIFESLYEIGALCPYCMVVWAVTMPLFVLALSRLISTGSNNTGPNNTGTLGRLFLEWRWTLLAVWYAIVVALIGIRFSDYWATFL</sequence>
<evidence type="ECO:0000256" key="1">
    <source>
        <dbReference type="ARBA" id="ARBA00004141"/>
    </source>
</evidence>
<evidence type="ECO:0000256" key="4">
    <source>
        <dbReference type="ARBA" id="ARBA00022719"/>
    </source>
</evidence>
<keyword evidence="4" id="KW-0874">Quinone</keyword>
<feature type="transmembrane region" description="Helical" evidence="10">
    <location>
        <begin position="124"/>
        <end position="146"/>
    </location>
</feature>
<comment type="similarity">
    <text evidence="2">Belongs to the VKOR family.</text>
</comment>
<accession>A0ABU9CVV7</accession>
<gene>
    <name evidence="12" type="ORF">AABD04_05760</name>
</gene>
<dbReference type="CDD" id="cd12922">
    <property type="entry name" value="VKOR_5"/>
    <property type="match status" value="1"/>
</dbReference>
<feature type="transmembrane region" description="Helical" evidence="10">
    <location>
        <begin position="7"/>
        <end position="31"/>
    </location>
</feature>
<evidence type="ECO:0000256" key="5">
    <source>
        <dbReference type="ARBA" id="ARBA00022989"/>
    </source>
</evidence>
<proteinExistence type="inferred from homology"/>
<comment type="caution">
    <text evidence="12">The sequence shown here is derived from an EMBL/GenBank/DDBJ whole genome shotgun (WGS) entry which is preliminary data.</text>
</comment>
<name>A0ABU9CVV7_9NOCA</name>
<keyword evidence="8" id="KW-1015">Disulfide bond</keyword>
<reference evidence="12 13" key="1">
    <citation type="submission" date="2024-03" db="EMBL/GenBank/DDBJ databases">
        <title>Rhodococcus navarretei sp. nov. and Pseudarthrobacter quantumdoti sp. nov., two new species with the ability to biosynthesize Quantum Dots isolated from soil samples at Union Glacier, Antarctica.</title>
        <authorList>
            <person name="Vargas M."/>
        </authorList>
    </citation>
    <scope>NUCLEOTIDE SEQUENCE [LARGE SCALE GENOMIC DNA]</scope>
    <source>
        <strain evidence="12 13">EXRC-4A-4</strain>
    </source>
</reference>
<dbReference type="RefSeq" id="WP_341440476.1">
    <property type="nucleotide sequence ID" value="NZ_JBBPCN010000001.1"/>
</dbReference>
<organism evidence="12 13">
    <name type="scientific">Rhodococcus navarretei</name>
    <dbReference type="NCBI Taxonomy" id="3128981"/>
    <lineage>
        <taxon>Bacteria</taxon>
        <taxon>Bacillati</taxon>
        <taxon>Actinomycetota</taxon>
        <taxon>Actinomycetes</taxon>
        <taxon>Mycobacteriales</taxon>
        <taxon>Nocardiaceae</taxon>
        <taxon>Rhodococcus</taxon>
    </lineage>
</organism>
<keyword evidence="6" id="KW-0560">Oxidoreductase</keyword>
<dbReference type="InterPro" id="IPR012932">
    <property type="entry name" value="VKOR"/>
</dbReference>
<keyword evidence="7 10" id="KW-0472">Membrane</keyword>
<dbReference type="Pfam" id="PF07884">
    <property type="entry name" value="VKOR"/>
    <property type="match status" value="1"/>
</dbReference>
<dbReference type="EMBL" id="JBBPCN010000001">
    <property type="protein sequence ID" value="MEK8070348.1"/>
    <property type="molecule type" value="Genomic_DNA"/>
</dbReference>
<evidence type="ECO:0000313" key="12">
    <source>
        <dbReference type="EMBL" id="MEK8070348.1"/>
    </source>
</evidence>
<dbReference type="SMART" id="SM00756">
    <property type="entry name" value="VKc"/>
    <property type="match status" value="1"/>
</dbReference>
<comment type="subcellular location">
    <subcellularLocation>
        <location evidence="1">Membrane</location>
        <topology evidence="1">Multi-pass membrane protein</topology>
    </subcellularLocation>
</comment>
<evidence type="ECO:0000256" key="3">
    <source>
        <dbReference type="ARBA" id="ARBA00022692"/>
    </source>
</evidence>
<keyword evidence="3 10" id="KW-0812">Transmembrane</keyword>
<evidence type="ECO:0000256" key="6">
    <source>
        <dbReference type="ARBA" id="ARBA00023002"/>
    </source>
</evidence>
<feature type="domain" description="Vitamin K epoxide reductase" evidence="11">
    <location>
        <begin position="8"/>
        <end position="149"/>
    </location>
</feature>
<keyword evidence="5 10" id="KW-1133">Transmembrane helix</keyword>
<evidence type="ECO:0000313" key="13">
    <source>
        <dbReference type="Proteomes" id="UP001456513"/>
    </source>
</evidence>
<evidence type="ECO:0000256" key="8">
    <source>
        <dbReference type="ARBA" id="ARBA00023157"/>
    </source>
</evidence>
<evidence type="ECO:0000256" key="9">
    <source>
        <dbReference type="ARBA" id="ARBA00023284"/>
    </source>
</evidence>
<feature type="transmembrane region" description="Helical" evidence="10">
    <location>
        <begin position="97"/>
        <end position="118"/>
    </location>
</feature>